<evidence type="ECO:0000256" key="2">
    <source>
        <dbReference type="SAM" id="Phobius"/>
    </source>
</evidence>
<evidence type="ECO:0000256" key="1">
    <source>
        <dbReference type="SAM" id="MobiDB-lite"/>
    </source>
</evidence>
<feature type="transmembrane region" description="Helical" evidence="2">
    <location>
        <begin position="47"/>
        <end position="67"/>
    </location>
</feature>
<proteinExistence type="predicted"/>
<keyword evidence="2" id="KW-0812">Transmembrane</keyword>
<dbReference type="AlphaFoldDB" id="A0A915IUG0"/>
<keyword evidence="3" id="KW-1185">Reference proteome</keyword>
<protein>
    <submittedName>
        <fullName evidence="4">Uncharacterized protein</fullName>
    </submittedName>
</protein>
<accession>A0A915IUG0</accession>
<keyword evidence="2" id="KW-1133">Transmembrane helix</keyword>
<sequence>MTIHTTDGNFDELGDEKEEQKSIVPQGMLRLLKQLTLTRKMVHLLKVFLNGAGAVSTLANVGILALFRNEKSQDFCRRQSTTALLNWALPQFDHENDQKRLNLNSLCF</sequence>
<dbReference type="Proteomes" id="UP000887565">
    <property type="component" value="Unplaced"/>
</dbReference>
<organism evidence="3 4">
    <name type="scientific">Romanomermis culicivorax</name>
    <name type="common">Nematode worm</name>
    <dbReference type="NCBI Taxonomy" id="13658"/>
    <lineage>
        <taxon>Eukaryota</taxon>
        <taxon>Metazoa</taxon>
        <taxon>Ecdysozoa</taxon>
        <taxon>Nematoda</taxon>
        <taxon>Enoplea</taxon>
        <taxon>Dorylaimia</taxon>
        <taxon>Mermithida</taxon>
        <taxon>Mermithoidea</taxon>
        <taxon>Mermithidae</taxon>
        <taxon>Romanomermis</taxon>
    </lineage>
</organism>
<dbReference type="WBParaSite" id="nRc.2.0.1.t17698-RA">
    <property type="protein sequence ID" value="nRc.2.0.1.t17698-RA"/>
    <property type="gene ID" value="nRc.2.0.1.g17698"/>
</dbReference>
<evidence type="ECO:0000313" key="4">
    <source>
        <dbReference type="WBParaSite" id="nRc.2.0.1.t17698-RA"/>
    </source>
</evidence>
<feature type="region of interest" description="Disordered" evidence="1">
    <location>
        <begin position="1"/>
        <end position="21"/>
    </location>
</feature>
<keyword evidence="2" id="KW-0472">Membrane</keyword>
<name>A0A915IUG0_ROMCU</name>
<evidence type="ECO:0000313" key="3">
    <source>
        <dbReference type="Proteomes" id="UP000887565"/>
    </source>
</evidence>
<reference evidence="4" key="1">
    <citation type="submission" date="2022-11" db="UniProtKB">
        <authorList>
            <consortium name="WormBaseParasite"/>
        </authorList>
    </citation>
    <scope>IDENTIFICATION</scope>
</reference>